<dbReference type="GO" id="GO:0045259">
    <property type="term" value="C:proton-transporting ATP synthase complex"/>
    <property type="evidence" value="ECO:0007669"/>
    <property type="project" value="UniProtKB-KW"/>
</dbReference>
<gene>
    <name evidence="13 16" type="primary">atpF</name>
    <name evidence="16" type="ORF">EAF07_00245</name>
</gene>
<accession>A0A3L9DY08</accession>
<evidence type="ECO:0000256" key="3">
    <source>
        <dbReference type="ARBA" id="ARBA00022475"/>
    </source>
</evidence>
<evidence type="ECO:0000256" key="15">
    <source>
        <dbReference type="SAM" id="Coils"/>
    </source>
</evidence>
<comment type="similarity">
    <text evidence="1 13 14">Belongs to the ATPase B chain family.</text>
</comment>
<evidence type="ECO:0000256" key="2">
    <source>
        <dbReference type="ARBA" id="ARBA00022448"/>
    </source>
</evidence>
<keyword evidence="16" id="KW-0378">Hydrolase</keyword>
<evidence type="ECO:0000256" key="11">
    <source>
        <dbReference type="ARBA" id="ARBA00025198"/>
    </source>
</evidence>
<keyword evidence="5 13" id="KW-0812">Transmembrane</keyword>
<reference evidence="16 17" key="1">
    <citation type="submission" date="2018-10" db="EMBL/GenBank/DDBJ databases">
        <title>Streptococcus hillyeri sp. nov., isolated from equine tracheal sample.</title>
        <authorList>
            <person name="Macfadyen A.C."/>
            <person name="Waller A."/>
            <person name="Paterson G.K."/>
        </authorList>
    </citation>
    <scope>NUCLEOTIDE SEQUENCE [LARGE SCALE GENOMIC DNA]</scope>
    <source>
        <strain evidence="16 17">28462</strain>
    </source>
</reference>
<keyword evidence="6 13" id="KW-0375">Hydrogen ion transport</keyword>
<proteinExistence type="inferred from homology"/>
<dbReference type="InterPro" id="IPR002146">
    <property type="entry name" value="ATP_synth_b/b'su_bac/chlpt"/>
</dbReference>
<dbReference type="NCBIfam" id="TIGR01144">
    <property type="entry name" value="ATP_synt_b"/>
    <property type="match status" value="1"/>
</dbReference>
<dbReference type="GO" id="GO:0012505">
    <property type="term" value="C:endomembrane system"/>
    <property type="evidence" value="ECO:0007669"/>
    <property type="project" value="UniProtKB-SubCell"/>
</dbReference>
<dbReference type="SUPFAM" id="SSF81573">
    <property type="entry name" value="F1F0 ATP synthase subunit B, membrane domain"/>
    <property type="match status" value="1"/>
</dbReference>
<evidence type="ECO:0000256" key="13">
    <source>
        <dbReference type="HAMAP-Rule" id="MF_01398"/>
    </source>
</evidence>
<evidence type="ECO:0000256" key="9">
    <source>
        <dbReference type="ARBA" id="ARBA00023136"/>
    </source>
</evidence>
<keyword evidence="3 13" id="KW-1003">Cell membrane</keyword>
<evidence type="ECO:0000256" key="8">
    <source>
        <dbReference type="ARBA" id="ARBA00023065"/>
    </source>
</evidence>
<comment type="subunit">
    <text evidence="13">F-type ATPases have 2 components, F(1) - the catalytic core - and F(0) - the membrane proton channel. F(1) has five subunits: alpha(3), beta(3), gamma(1), delta(1), epsilon(1). F(0) has three main subunits: a(1), b(2) and c(10-14). The alpha and beta chains form an alternating ring which encloses part of the gamma chain. F(1) is attached to F(0) by a central stalk formed by the gamma and epsilon chains, while a peripheral stalk is formed by the delta and b chains.</text>
</comment>
<dbReference type="GO" id="GO:0046933">
    <property type="term" value="F:proton-transporting ATP synthase activity, rotational mechanism"/>
    <property type="evidence" value="ECO:0007669"/>
    <property type="project" value="UniProtKB-UniRule"/>
</dbReference>
<dbReference type="EMBL" id="RCVM01000001">
    <property type="protein sequence ID" value="RLY05168.1"/>
    <property type="molecule type" value="Genomic_DNA"/>
</dbReference>
<comment type="function">
    <text evidence="13">Component of the F(0) channel, it forms part of the peripheral stalk, linking F(1) to F(0).</text>
</comment>
<sequence length="165" mass="18209">MHGVSFGTLLGNFIIVTGSFLTLLVLIRIFAWSKITGIFEERAKQISDDLAKAEDARLKAEDFVSEQEQVLKDSRLEASQIIGQANARAAHDKEAILVQAKEEAQAIKDKAREDAEAIKVEAVESAKEEIAALAIDLAERILVNKLDASEKTTLVDRYLDRLGED</sequence>
<protein>
    <recommendedName>
        <fullName evidence="13">ATP synthase subunit b</fullName>
    </recommendedName>
    <alternativeName>
        <fullName evidence="13">ATP synthase F(0) sector subunit b</fullName>
    </alternativeName>
    <alternativeName>
        <fullName evidence="13">ATPase subunit I</fullName>
    </alternativeName>
    <alternativeName>
        <fullName evidence="13">F-type ATPase subunit b</fullName>
        <shortName evidence="13">F-ATPase subunit b</shortName>
    </alternativeName>
</protein>
<evidence type="ECO:0000313" key="17">
    <source>
        <dbReference type="Proteomes" id="UP000279194"/>
    </source>
</evidence>
<dbReference type="PANTHER" id="PTHR33445">
    <property type="entry name" value="ATP SYNTHASE SUBUNIT B', CHLOROPLASTIC"/>
    <property type="match status" value="1"/>
</dbReference>
<organism evidence="16 17">
    <name type="scientific">Streptococcus hillyeri</name>
    <dbReference type="NCBI Taxonomy" id="2282420"/>
    <lineage>
        <taxon>Bacteria</taxon>
        <taxon>Bacillati</taxon>
        <taxon>Bacillota</taxon>
        <taxon>Bacilli</taxon>
        <taxon>Lactobacillales</taxon>
        <taxon>Streptococcaceae</taxon>
        <taxon>Streptococcus</taxon>
    </lineage>
</organism>
<evidence type="ECO:0000256" key="12">
    <source>
        <dbReference type="ARBA" id="ARBA00037847"/>
    </source>
</evidence>
<dbReference type="InterPro" id="IPR050059">
    <property type="entry name" value="ATP_synthase_B_chain"/>
</dbReference>
<evidence type="ECO:0000313" key="16">
    <source>
        <dbReference type="EMBL" id="RLY05168.1"/>
    </source>
</evidence>
<dbReference type="InterPro" id="IPR028987">
    <property type="entry name" value="ATP_synth_B-like_membr_sf"/>
</dbReference>
<name>A0A3L9DY08_9STRE</name>
<dbReference type="AlphaFoldDB" id="A0A3L9DY08"/>
<dbReference type="Gene3D" id="6.10.250.1580">
    <property type="match status" value="1"/>
</dbReference>
<dbReference type="Proteomes" id="UP000279194">
    <property type="component" value="Unassembled WGS sequence"/>
</dbReference>
<dbReference type="HAMAP" id="MF_01398">
    <property type="entry name" value="ATP_synth_b_bprime"/>
    <property type="match status" value="1"/>
</dbReference>
<keyword evidence="10 13" id="KW-0066">ATP synthesis</keyword>
<dbReference type="OrthoDB" id="282095at2"/>
<comment type="function">
    <text evidence="11 13">F(1)F(0) ATP synthase produces ATP from ADP in the presence of a proton or sodium gradient. F-type ATPases consist of two structural domains, F(1) containing the extramembraneous catalytic core and F(0) containing the membrane proton channel, linked together by a central stalk and a peripheral stalk. During catalysis, ATP synthesis in the catalytic domain of F(1) is coupled via a rotary mechanism of the central stalk subunits to proton translocation.</text>
</comment>
<dbReference type="GO" id="GO:0005886">
    <property type="term" value="C:plasma membrane"/>
    <property type="evidence" value="ECO:0007669"/>
    <property type="project" value="UniProtKB-SubCell"/>
</dbReference>
<dbReference type="GO" id="GO:0016787">
    <property type="term" value="F:hydrolase activity"/>
    <property type="evidence" value="ECO:0007669"/>
    <property type="project" value="UniProtKB-KW"/>
</dbReference>
<dbReference type="CDD" id="cd06503">
    <property type="entry name" value="ATP-synt_Fo_b"/>
    <property type="match status" value="1"/>
</dbReference>
<evidence type="ECO:0000256" key="14">
    <source>
        <dbReference type="RuleBase" id="RU003848"/>
    </source>
</evidence>
<evidence type="ECO:0000256" key="6">
    <source>
        <dbReference type="ARBA" id="ARBA00022781"/>
    </source>
</evidence>
<keyword evidence="17" id="KW-1185">Reference proteome</keyword>
<dbReference type="Pfam" id="PF00430">
    <property type="entry name" value="ATP-synt_B"/>
    <property type="match status" value="1"/>
</dbReference>
<comment type="caution">
    <text evidence="16">The sequence shown here is derived from an EMBL/GenBank/DDBJ whole genome shotgun (WGS) entry which is preliminary data.</text>
</comment>
<comment type="subcellular location">
    <subcellularLocation>
        <location evidence="13">Cell membrane</location>
        <topology evidence="13">Single-pass membrane protein</topology>
    </subcellularLocation>
    <subcellularLocation>
        <location evidence="12">Endomembrane system</location>
        <topology evidence="12">Single-pass membrane protein</topology>
    </subcellularLocation>
</comment>
<keyword evidence="8 13" id="KW-0406">Ion transport</keyword>
<feature type="transmembrane region" description="Helical" evidence="13">
    <location>
        <begin position="6"/>
        <end position="27"/>
    </location>
</feature>
<keyword evidence="15" id="KW-0175">Coiled coil</keyword>
<feature type="coiled-coil region" evidence="15">
    <location>
        <begin position="90"/>
        <end position="121"/>
    </location>
</feature>
<evidence type="ECO:0000256" key="10">
    <source>
        <dbReference type="ARBA" id="ARBA00023310"/>
    </source>
</evidence>
<evidence type="ECO:0000256" key="1">
    <source>
        <dbReference type="ARBA" id="ARBA00005513"/>
    </source>
</evidence>
<dbReference type="InterPro" id="IPR005864">
    <property type="entry name" value="ATP_synth_F0_bsu_bac"/>
</dbReference>
<keyword evidence="4 13" id="KW-0138">CF(0)</keyword>
<evidence type="ECO:0000256" key="4">
    <source>
        <dbReference type="ARBA" id="ARBA00022547"/>
    </source>
</evidence>
<evidence type="ECO:0000256" key="7">
    <source>
        <dbReference type="ARBA" id="ARBA00022989"/>
    </source>
</evidence>
<evidence type="ECO:0000256" key="5">
    <source>
        <dbReference type="ARBA" id="ARBA00022692"/>
    </source>
</evidence>
<keyword evidence="9 13" id="KW-0472">Membrane</keyword>
<dbReference type="GO" id="GO:0046961">
    <property type="term" value="F:proton-transporting ATPase activity, rotational mechanism"/>
    <property type="evidence" value="ECO:0007669"/>
    <property type="project" value="TreeGrafter"/>
</dbReference>
<keyword evidence="7 13" id="KW-1133">Transmembrane helix</keyword>
<dbReference type="PANTHER" id="PTHR33445:SF1">
    <property type="entry name" value="ATP SYNTHASE SUBUNIT B"/>
    <property type="match status" value="1"/>
</dbReference>
<keyword evidence="2 13" id="KW-0813">Transport</keyword>